<dbReference type="Proteomes" id="UP001165042">
    <property type="component" value="Unassembled WGS sequence"/>
</dbReference>
<protein>
    <submittedName>
        <fullName evidence="2">Uncharacterized protein</fullName>
    </submittedName>
</protein>
<name>A0A9W6QPF6_9PSEU</name>
<gene>
    <name evidence="2" type="ORF">Aglo03_30730</name>
</gene>
<dbReference type="EMBL" id="BSSD01000004">
    <property type="protein sequence ID" value="GLW92257.1"/>
    <property type="molecule type" value="Genomic_DNA"/>
</dbReference>
<comment type="caution">
    <text evidence="2">The sequence shown here is derived from an EMBL/GenBank/DDBJ whole genome shotgun (WGS) entry which is preliminary data.</text>
</comment>
<evidence type="ECO:0000256" key="1">
    <source>
        <dbReference type="SAM" id="MobiDB-lite"/>
    </source>
</evidence>
<sequence length="86" mass="9225">MPEEFEVDLDEVERLTRAVAALADGVRGDVAWKYGVDADQWPVGDPLREAVGVYLREPARGAGPVVRWAGRGRGEPLGHGSGLSGR</sequence>
<evidence type="ECO:0000313" key="3">
    <source>
        <dbReference type="Proteomes" id="UP001165042"/>
    </source>
</evidence>
<proteinExistence type="predicted"/>
<organism evidence="2 3">
    <name type="scientific">Actinokineospora globicatena</name>
    <dbReference type="NCBI Taxonomy" id="103729"/>
    <lineage>
        <taxon>Bacteria</taxon>
        <taxon>Bacillati</taxon>
        <taxon>Actinomycetota</taxon>
        <taxon>Actinomycetes</taxon>
        <taxon>Pseudonocardiales</taxon>
        <taxon>Pseudonocardiaceae</taxon>
        <taxon>Actinokineospora</taxon>
    </lineage>
</organism>
<accession>A0A9W6QPF6</accession>
<reference evidence="2" key="1">
    <citation type="submission" date="2023-02" db="EMBL/GenBank/DDBJ databases">
        <title>Actinokineospora globicatena NBRC 15670.</title>
        <authorList>
            <person name="Ichikawa N."/>
            <person name="Sato H."/>
            <person name="Tonouchi N."/>
        </authorList>
    </citation>
    <scope>NUCLEOTIDE SEQUENCE</scope>
    <source>
        <strain evidence="2">NBRC 15670</strain>
    </source>
</reference>
<dbReference type="RefSeq" id="WP_285610880.1">
    <property type="nucleotide sequence ID" value="NZ_BSSD01000004.1"/>
</dbReference>
<dbReference type="AlphaFoldDB" id="A0A9W6QPF6"/>
<feature type="region of interest" description="Disordered" evidence="1">
    <location>
        <begin position="65"/>
        <end position="86"/>
    </location>
</feature>
<keyword evidence="3" id="KW-1185">Reference proteome</keyword>
<evidence type="ECO:0000313" key="2">
    <source>
        <dbReference type="EMBL" id="GLW92257.1"/>
    </source>
</evidence>
<feature type="compositionally biased region" description="Gly residues" evidence="1">
    <location>
        <begin position="75"/>
        <end position="86"/>
    </location>
</feature>